<accession>A0A8I2DAQ4</accession>
<protein>
    <submittedName>
        <fullName evidence="1">Uncharacterized protein</fullName>
    </submittedName>
</protein>
<evidence type="ECO:0000313" key="2">
    <source>
        <dbReference type="Proteomes" id="UP000674270"/>
    </source>
</evidence>
<dbReference type="RefSeq" id="WP_210848405.1">
    <property type="nucleotide sequence ID" value="NZ_JAGKLY010000003.1"/>
</dbReference>
<comment type="caution">
    <text evidence="1">The sequence shown here is derived from an EMBL/GenBank/DDBJ whole genome shotgun (WGS) entry which is preliminary data.</text>
</comment>
<gene>
    <name evidence="1" type="ORF">J7T18_09600</name>
</gene>
<dbReference type="AlphaFoldDB" id="A0A8I2DAQ4"/>
<dbReference type="EMBL" id="JAGKLY010000003">
    <property type="protein sequence ID" value="MBQ0268551.1"/>
    <property type="molecule type" value="Genomic_DNA"/>
</dbReference>
<dbReference type="Proteomes" id="UP000674270">
    <property type="component" value="Unassembled WGS sequence"/>
</dbReference>
<sequence>MKKVNVSMTIADSEGKEIEGATFKVFKRKRDGKFIVELDGIGEPFAMRLTVLNNLMRIDDESSNGGVIGWLKRLFRK</sequence>
<name>A0A8I2DAQ4_9GAMM</name>
<evidence type="ECO:0000313" key="1">
    <source>
        <dbReference type="EMBL" id="MBQ0268551.1"/>
    </source>
</evidence>
<reference evidence="1" key="1">
    <citation type="submission" date="2021-03" db="EMBL/GenBank/DDBJ databases">
        <authorList>
            <person name="Stanton E."/>
        </authorList>
    </citation>
    <scope>NUCLEOTIDE SEQUENCE</scope>
    <source>
        <strain evidence="1">2020EL-00113</strain>
    </source>
</reference>
<organism evidence="1 2">
    <name type="scientific">Providencia huaxiensis</name>
    <dbReference type="NCBI Taxonomy" id="2027290"/>
    <lineage>
        <taxon>Bacteria</taxon>
        <taxon>Pseudomonadati</taxon>
        <taxon>Pseudomonadota</taxon>
        <taxon>Gammaproteobacteria</taxon>
        <taxon>Enterobacterales</taxon>
        <taxon>Morganellaceae</taxon>
        <taxon>Providencia</taxon>
    </lineage>
</organism>
<proteinExistence type="predicted"/>